<dbReference type="GO" id="GO:0042910">
    <property type="term" value="F:xenobiotic transmembrane transporter activity"/>
    <property type="evidence" value="ECO:0007669"/>
    <property type="project" value="InterPro"/>
</dbReference>
<sequence>MDRFQGGLLRRSLRVELGPMLRLAGPVISAELGWMAMGVVDTIFVGRLGAEAIGAVSLGNALYFAVAIFGMGLLLGLDTLVSQAYGAGRTEECHDWLVQGLYLVAVIAPLAMLGLWAAIPLSDQLGLHPVVLAQAKPFLKALTWGTPALFLYAALRRYLQGMGVVQPIMFALVSANLVNAAADWVLIYGRLGFPAMGVTGSGWATAFSRCYMAGFLLVYVIYRDVWNQSGFLRARFAPRFGSIVRLLVIGLPAAVHVTLEVGVFAAATTLAGRLDPVSLAAHHVVLDVASVTFMIPLGLSSAGAVRVGQALGRGEPAAAGRAGWIAVILGAAFMTAAGLVMAAFPRALASLFTTDAEVIAQAATLMIVASAFQLFDGLQGVSTGTMRGAGDTRTPVVCNLAAYWGVGLPLGYLLTFTAGHGVIGLWIGLATGLGASGIALLFAWNRKADALARGEFALAGAGAGAGH</sequence>
<comment type="subcellular location">
    <subcellularLocation>
        <location evidence="1">Cell membrane</location>
        <topology evidence="1">Multi-pass membrane protein</topology>
    </subcellularLocation>
</comment>
<dbReference type="InterPro" id="IPR050222">
    <property type="entry name" value="MATE_MdtK"/>
</dbReference>
<dbReference type="PIRSF" id="PIRSF006603">
    <property type="entry name" value="DinF"/>
    <property type="match status" value="1"/>
</dbReference>
<evidence type="ECO:0000256" key="5">
    <source>
        <dbReference type="ARBA" id="ARBA00022692"/>
    </source>
</evidence>
<feature type="transmembrane region" description="Helical" evidence="10">
    <location>
        <begin position="356"/>
        <end position="375"/>
    </location>
</feature>
<evidence type="ECO:0000256" key="4">
    <source>
        <dbReference type="ARBA" id="ARBA00022475"/>
    </source>
</evidence>
<feature type="transmembrane region" description="Helical" evidence="10">
    <location>
        <begin position="96"/>
        <end position="118"/>
    </location>
</feature>
<keyword evidence="2" id="KW-0813">Transport</keyword>
<keyword evidence="8 10" id="KW-0472">Membrane</keyword>
<proteinExistence type="predicted"/>
<evidence type="ECO:0000313" key="12">
    <source>
        <dbReference type="Proteomes" id="UP000186309"/>
    </source>
</evidence>
<dbReference type="InterPro" id="IPR048279">
    <property type="entry name" value="MdtK-like"/>
</dbReference>
<reference evidence="12" key="1">
    <citation type="submission" date="2016-12" db="EMBL/GenBank/DDBJ databases">
        <title>Comparative genomics of four Isosphaeraceae planctomycetes: a common pool of plasmids and glycoside hydrolase genes.</title>
        <authorList>
            <person name="Ivanova A."/>
        </authorList>
    </citation>
    <scope>NUCLEOTIDE SEQUENCE [LARGE SCALE GENOMIC DNA]</scope>
    <source>
        <strain evidence="12">PX4</strain>
    </source>
</reference>
<feature type="transmembrane region" description="Helical" evidence="10">
    <location>
        <begin position="423"/>
        <end position="444"/>
    </location>
</feature>
<dbReference type="NCBIfam" id="TIGR00797">
    <property type="entry name" value="matE"/>
    <property type="match status" value="1"/>
</dbReference>
<dbReference type="Pfam" id="PF01554">
    <property type="entry name" value="MatE"/>
    <property type="match status" value="2"/>
</dbReference>
<evidence type="ECO:0000256" key="8">
    <source>
        <dbReference type="ARBA" id="ARBA00023136"/>
    </source>
</evidence>
<dbReference type="GO" id="GO:0015297">
    <property type="term" value="F:antiporter activity"/>
    <property type="evidence" value="ECO:0007669"/>
    <property type="project" value="UniProtKB-KW"/>
</dbReference>
<evidence type="ECO:0000256" key="2">
    <source>
        <dbReference type="ARBA" id="ARBA00022448"/>
    </source>
</evidence>
<dbReference type="Proteomes" id="UP000186309">
    <property type="component" value="Chromosome"/>
</dbReference>
<protein>
    <recommendedName>
        <fullName evidence="9">Multidrug-efflux transporter</fullName>
    </recommendedName>
</protein>
<dbReference type="RefSeq" id="WP_076343066.1">
    <property type="nucleotide sequence ID" value="NZ_CP019082.1"/>
</dbReference>
<keyword evidence="5 10" id="KW-0812">Transmembrane</keyword>
<feature type="transmembrane region" description="Helical" evidence="10">
    <location>
        <begin position="167"/>
        <end position="189"/>
    </location>
</feature>
<feature type="transmembrane region" description="Helical" evidence="10">
    <location>
        <begin position="138"/>
        <end position="155"/>
    </location>
</feature>
<feature type="transmembrane region" description="Helical" evidence="10">
    <location>
        <begin position="243"/>
        <end position="267"/>
    </location>
</feature>
<evidence type="ECO:0000256" key="9">
    <source>
        <dbReference type="ARBA" id="ARBA00031636"/>
    </source>
</evidence>
<keyword evidence="12" id="KW-1185">Reference proteome</keyword>
<feature type="transmembrane region" description="Helical" evidence="10">
    <location>
        <begin position="52"/>
        <end position="75"/>
    </location>
</feature>
<gene>
    <name evidence="11" type="primary">mdtK</name>
    <name evidence="11" type="ORF">BSF38_00200</name>
</gene>
<feature type="transmembrane region" description="Helical" evidence="10">
    <location>
        <begin position="396"/>
        <end position="417"/>
    </location>
</feature>
<evidence type="ECO:0000256" key="10">
    <source>
        <dbReference type="SAM" id="Phobius"/>
    </source>
</evidence>
<keyword evidence="6 10" id="KW-1133">Transmembrane helix</keyword>
<keyword evidence="3" id="KW-0050">Antiport</keyword>
<dbReference type="AlphaFoldDB" id="A0A1U7CIR7"/>
<dbReference type="GO" id="GO:0006811">
    <property type="term" value="P:monoatomic ion transport"/>
    <property type="evidence" value="ECO:0007669"/>
    <property type="project" value="UniProtKB-KW"/>
</dbReference>
<dbReference type="CDD" id="cd13131">
    <property type="entry name" value="MATE_NorM_like"/>
    <property type="match status" value="1"/>
</dbReference>
<feature type="transmembrane region" description="Helical" evidence="10">
    <location>
        <begin position="279"/>
        <end position="301"/>
    </location>
</feature>
<dbReference type="EMBL" id="CP019082">
    <property type="protein sequence ID" value="APW58796.1"/>
    <property type="molecule type" value="Genomic_DNA"/>
</dbReference>
<name>A0A1U7CIR7_9BACT</name>
<feature type="transmembrane region" description="Helical" evidence="10">
    <location>
        <begin position="201"/>
        <end position="222"/>
    </location>
</feature>
<accession>A0A1U7CIR7</accession>
<evidence type="ECO:0000256" key="1">
    <source>
        <dbReference type="ARBA" id="ARBA00004651"/>
    </source>
</evidence>
<evidence type="ECO:0000256" key="6">
    <source>
        <dbReference type="ARBA" id="ARBA00022989"/>
    </source>
</evidence>
<evidence type="ECO:0000256" key="7">
    <source>
        <dbReference type="ARBA" id="ARBA00023065"/>
    </source>
</evidence>
<dbReference type="PANTHER" id="PTHR43298:SF2">
    <property type="entry name" value="FMN_FAD EXPORTER YEEO-RELATED"/>
    <property type="match status" value="1"/>
</dbReference>
<feature type="transmembrane region" description="Helical" evidence="10">
    <location>
        <begin position="322"/>
        <end position="344"/>
    </location>
</feature>
<evidence type="ECO:0000313" key="11">
    <source>
        <dbReference type="EMBL" id="APW58796.1"/>
    </source>
</evidence>
<evidence type="ECO:0000256" key="3">
    <source>
        <dbReference type="ARBA" id="ARBA00022449"/>
    </source>
</evidence>
<dbReference type="STRING" id="1387353.BSF38_00200"/>
<dbReference type="GO" id="GO:0005886">
    <property type="term" value="C:plasma membrane"/>
    <property type="evidence" value="ECO:0007669"/>
    <property type="project" value="UniProtKB-SubCell"/>
</dbReference>
<feature type="transmembrane region" description="Helical" evidence="10">
    <location>
        <begin position="21"/>
        <end position="40"/>
    </location>
</feature>
<organism evidence="11 12">
    <name type="scientific">Paludisphaera borealis</name>
    <dbReference type="NCBI Taxonomy" id="1387353"/>
    <lineage>
        <taxon>Bacteria</taxon>
        <taxon>Pseudomonadati</taxon>
        <taxon>Planctomycetota</taxon>
        <taxon>Planctomycetia</taxon>
        <taxon>Isosphaerales</taxon>
        <taxon>Isosphaeraceae</taxon>
        <taxon>Paludisphaera</taxon>
    </lineage>
</organism>
<dbReference type="PANTHER" id="PTHR43298">
    <property type="entry name" value="MULTIDRUG RESISTANCE PROTEIN NORM-RELATED"/>
    <property type="match status" value="1"/>
</dbReference>
<dbReference type="InterPro" id="IPR002528">
    <property type="entry name" value="MATE_fam"/>
</dbReference>
<keyword evidence="7" id="KW-0406">Ion transport</keyword>
<dbReference type="KEGG" id="pbor:BSF38_00200"/>
<keyword evidence="4" id="KW-1003">Cell membrane</keyword>